<feature type="region of interest" description="Disordered" evidence="1">
    <location>
        <begin position="88"/>
        <end position="110"/>
    </location>
</feature>
<gene>
    <name evidence="2" type="ORF">GQ602_004213</name>
</gene>
<evidence type="ECO:0000313" key="2">
    <source>
        <dbReference type="EMBL" id="KAF4587520.1"/>
    </source>
</evidence>
<dbReference type="AlphaFoldDB" id="A0A8H4Q6F0"/>
<feature type="region of interest" description="Disordered" evidence="1">
    <location>
        <begin position="202"/>
        <end position="222"/>
    </location>
</feature>
<accession>A0A8H4Q6F0</accession>
<evidence type="ECO:0000313" key="3">
    <source>
        <dbReference type="Proteomes" id="UP000562929"/>
    </source>
</evidence>
<reference evidence="2 3" key="1">
    <citation type="journal article" date="2020" name="G3 (Bethesda)">
        <title>Genetic Underpinnings of Host Manipulation by Ophiocordyceps as Revealed by Comparative Transcriptomics.</title>
        <authorList>
            <person name="Will I."/>
            <person name="Das B."/>
            <person name="Trinh T."/>
            <person name="Brachmann A."/>
            <person name="Ohm R.A."/>
            <person name="de Bekker C."/>
        </authorList>
    </citation>
    <scope>NUCLEOTIDE SEQUENCE [LARGE SCALE GENOMIC DNA]</scope>
    <source>
        <strain evidence="2 3">EC05</strain>
    </source>
</reference>
<sequence>MTSRKRQATQALDEAPSSCIKGQGTRKKQRIMPALHPRQAGPDAACLRPFPVVAEEARVPALEPLPVAAMPIYETEYIDMNQNPVVQDYTTPQLPEPSPTPSAAPAPRVTPAPPAFALPMILVAGHSLEELGIGIPCYMNPNQSHVLRHAVHRELDYQRRNPPRLPPSKVADLPPKKAMPQYISIPPGATENERHSIEQHNNSVSEKIQRLDRERNNQAAKKSRATRIETLEEYRRLYILTTAMLWFHRLRDAASGQDPDAWEHLGPRVRQDLVNVAEDAARAVESDKLETKKRNEVHQRVQRSHKRTGRRLAMEASGIVGIASTGSVADDGTERLEVVTPQDGGDRMAACEDFQQFQAAPVADMSYAEAAWLQWESEGGLNTT</sequence>
<dbReference type="OrthoDB" id="4922226at2759"/>
<dbReference type="EMBL" id="JAACLJ010000004">
    <property type="protein sequence ID" value="KAF4587520.1"/>
    <property type="molecule type" value="Genomic_DNA"/>
</dbReference>
<dbReference type="Proteomes" id="UP000562929">
    <property type="component" value="Unassembled WGS sequence"/>
</dbReference>
<feature type="compositionally biased region" description="Pro residues" evidence="1">
    <location>
        <begin position="94"/>
        <end position="110"/>
    </location>
</feature>
<comment type="caution">
    <text evidence="2">The sequence shown here is derived from an EMBL/GenBank/DDBJ whole genome shotgun (WGS) entry which is preliminary data.</text>
</comment>
<organism evidence="2 3">
    <name type="scientific">Ophiocordyceps camponoti-floridani</name>
    <dbReference type="NCBI Taxonomy" id="2030778"/>
    <lineage>
        <taxon>Eukaryota</taxon>
        <taxon>Fungi</taxon>
        <taxon>Dikarya</taxon>
        <taxon>Ascomycota</taxon>
        <taxon>Pezizomycotina</taxon>
        <taxon>Sordariomycetes</taxon>
        <taxon>Hypocreomycetidae</taxon>
        <taxon>Hypocreales</taxon>
        <taxon>Ophiocordycipitaceae</taxon>
        <taxon>Ophiocordyceps</taxon>
    </lineage>
</organism>
<feature type="compositionally biased region" description="Basic and acidic residues" evidence="1">
    <location>
        <begin position="207"/>
        <end position="216"/>
    </location>
</feature>
<evidence type="ECO:0000256" key="1">
    <source>
        <dbReference type="SAM" id="MobiDB-lite"/>
    </source>
</evidence>
<keyword evidence="3" id="KW-1185">Reference proteome</keyword>
<feature type="region of interest" description="Disordered" evidence="1">
    <location>
        <begin position="1"/>
        <end position="29"/>
    </location>
</feature>
<proteinExistence type="predicted"/>
<protein>
    <submittedName>
        <fullName evidence="2">Uncharacterized protein</fullName>
    </submittedName>
</protein>
<name>A0A8H4Q6F0_9HYPO</name>